<accession>A0A9P8IDQ0</accession>
<keyword evidence="8" id="KW-1185">Reference proteome</keyword>
<evidence type="ECO:0000256" key="4">
    <source>
        <dbReference type="ARBA" id="ARBA00022824"/>
    </source>
</evidence>
<dbReference type="PANTHER" id="PTHR48182">
    <property type="entry name" value="PROTEIN SERAC1"/>
    <property type="match status" value="1"/>
</dbReference>
<protein>
    <submittedName>
        <fullName evidence="7">Uncharacterized protein</fullName>
    </submittedName>
</protein>
<evidence type="ECO:0000256" key="1">
    <source>
        <dbReference type="ARBA" id="ARBA00004173"/>
    </source>
</evidence>
<comment type="caution">
    <text evidence="7">The sequence shown here is derived from an EMBL/GenBank/DDBJ whole genome shotgun (WGS) entry which is preliminary data.</text>
</comment>
<dbReference type="Proteomes" id="UP000750711">
    <property type="component" value="Unassembled WGS sequence"/>
</dbReference>
<keyword evidence="5" id="KW-0496">Mitochondrion</keyword>
<dbReference type="GO" id="GO:0016020">
    <property type="term" value="C:membrane"/>
    <property type="evidence" value="ECO:0007669"/>
    <property type="project" value="UniProtKB-SubCell"/>
</dbReference>
<dbReference type="InterPro" id="IPR052374">
    <property type="entry name" value="SERAC1"/>
</dbReference>
<name>A0A9P8IDQ0_9PEZI</name>
<evidence type="ECO:0000256" key="3">
    <source>
        <dbReference type="ARBA" id="ARBA00004370"/>
    </source>
</evidence>
<proteinExistence type="predicted"/>
<evidence type="ECO:0000256" key="2">
    <source>
        <dbReference type="ARBA" id="ARBA00004240"/>
    </source>
</evidence>
<keyword evidence="4" id="KW-0256">Endoplasmic reticulum</keyword>
<evidence type="ECO:0000313" key="8">
    <source>
        <dbReference type="Proteomes" id="UP000750711"/>
    </source>
</evidence>
<dbReference type="EMBL" id="JAGHQM010001443">
    <property type="protein sequence ID" value="KAH0555628.1"/>
    <property type="molecule type" value="Genomic_DNA"/>
</dbReference>
<gene>
    <name evidence="7" type="ORF">GP486_006426</name>
</gene>
<dbReference type="GO" id="GO:0005739">
    <property type="term" value="C:mitochondrion"/>
    <property type="evidence" value="ECO:0007669"/>
    <property type="project" value="UniProtKB-SubCell"/>
</dbReference>
<evidence type="ECO:0000256" key="6">
    <source>
        <dbReference type="ARBA" id="ARBA00023136"/>
    </source>
</evidence>
<dbReference type="AlphaFoldDB" id="A0A9P8IDQ0"/>
<sequence length="206" mass="22337">MSLWTLLIARGAAQDHLKSLLESTFAIAFMGTPHTGATKAEWASILSRLSSVLRQTNRNILSVLEPGSEVLANVQQDFHTMLDDRSRNRGSRVEIHCFYEEVAVLGIGEIVPKPSAILAAYNNTSIHGDHMSMTKFTGKNDPGYVNVCDTLWLWISEIEGKNDERSQDDSLGSAHAGYGPVYSGGGSVFIGSNNAGRDVVNIQLGS</sequence>
<comment type="subcellular location">
    <subcellularLocation>
        <location evidence="2">Endoplasmic reticulum</location>
    </subcellularLocation>
    <subcellularLocation>
        <location evidence="3">Membrane</location>
    </subcellularLocation>
    <subcellularLocation>
        <location evidence="1">Mitochondrion</location>
    </subcellularLocation>
</comment>
<dbReference type="GO" id="GO:0005783">
    <property type="term" value="C:endoplasmic reticulum"/>
    <property type="evidence" value="ECO:0007669"/>
    <property type="project" value="UniProtKB-SubCell"/>
</dbReference>
<evidence type="ECO:0000313" key="7">
    <source>
        <dbReference type="EMBL" id="KAH0555628.1"/>
    </source>
</evidence>
<organism evidence="7 8">
    <name type="scientific">Trichoglossum hirsutum</name>
    <dbReference type="NCBI Taxonomy" id="265104"/>
    <lineage>
        <taxon>Eukaryota</taxon>
        <taxon>Fungi</taxon>
        <taxon>Dikarya</taxon>
        <taxon>Ascomycota</taxon>
        <taxon>Pezizomycotina</taxon>
        <taxon>Geoglossomycetes</taxon>
        <taxon>Geoglossales</taxon>
        <taxon>Geoglossaceae</taxon>
        <taxon>Trichoglossum</taxon>
    </lineage>
</organism>
<keyword evidence="6" id="KW-0472">Membrane</keyword>
<reference evidence="7" key="1">
    <citation type="submission" date="2021-03" db="EMBL/GenBank/DDBJ databases">
        <title>Comparative genomics and phylogenomic investigation of the class Geoglossomycetes provide insights into ecological specialization and systematics.</title>
        <authorList>
            <person name="Melie T."/>
            <person name="Pirro S."/>
            <person name="Miller A.N."/>
            <person name="Quandt A."/>
        </authorList>
    </citation>
    <scope>NUCLEOTIDE SEQUENCE</scope>
    <source>
        <strain evidence="7">CAQ_001_2017</strain>
    </source>
</reference>
<dbReference type="PANTHER" id="PTHR48182:SF2">
    <property type="entry name" value="PROTEIN SERAC1"/>
    <property type="match status" value="1"/>
</dbReference>
<evidence type="ECO:0000256" key="5">
    <source>
        <dbReference type="ARBA" id="ARBA00023128"/>
    </source>
</evidence>